<dbReference type="PANTHER" id="PTHR42995:SF5">
    <property type="entry name" value="ACETYL-COENZYME A CARBOXYLASE CARBOXYL TRANSFERASE SUBUNIT BETA, CHLOROPLASTIC"/>
    <property type="match status" value="1"/>
</dbReference>
<sequence length="109" mass="12419">MVVEVIWMHMESLHDMSLNKTWVFLDAIEFHSKKELYKDYIDSYQRKIRLIEAIQTDTNGLNGILGSIGSIVGEKIICLVEYATNQLLPLIVVHASEGVRIQEGSLNIM</sequence>
<dbReference type="GO" id="GO:0009317">
    <property type="term" value="C:acetyl-CoA carboxylase complex"/>
    <property type="evidence" value="ECO:0007669"/>
    <property type="project" value="InterPro"/>
</dbReference>
<dbReference type="OrthoDB" id="1927748at2759"/>
<dbReference type="AlphaFoldDB" id="A0A371EJE8"/>
<dbReference type="Proteomes" id="UP000257109">
    <property type="component" value="Unassembled WGS sequence"/>
</dbReference>
<dbReference type="STRING" id="157652.A0A371EJE8"/>
<name>A0A371EJE8_MUCPR</name>
<dbReference type="GO" id="GO:2001295">
    <property type="term" value="P:malonyl-CoA biosynthetic process"/>
    <property type="evidence" value="ECO:0007669"/>
    <property type="project" value="TreeGrafter"/>
</dbReference>
<dbReference type="Gene3D" id="3.90.226.10">
    <property type="entry name" value="2-enoyl-CoA Hydratase, Chain A, domain 1"/>
    <property type="match status" value="1"/>
</dbReference>
<dbReference type="GO" id="GO:0009507">
    <property type="term" value="C:chloroplast"/>
    <property type="evidence" value="ECO:0007669"/>
    <property type="project" value="TreeGrafter"/>
</dbReference>
<keyword evidence="1" id="KW-0808">Transferase</keyword>
<dbReference type="GO" id="GO:0003989">
    <property type="term" value="F:acetyl-CoA carboxylase activity"/>
    <property type="evidence" value="ECO:0007669"/>
    <property type="project" value="InterPro"/>
</dbReference>
<keyword evidence="2" id="KW-1185">Reference proteome</keyword>
<organism evidence="1 2">
    <name type="scientific">Mucuna pruriens</name>
    <name type="common">Velvet bean</name>
    <name type="synonym">Dolichos pruriens</name>
    <dbReference type="NCBI Taxonomy" id="157652"/>
    <lineage>
        <taxon>Eukaryota</taxon>
        <taxon>Viridiplantae</taxon>
        <taxon>Streptophyta</taxon>
        <taxon>Embryophyta</taxon>
        <taxon>Tracheophyta</taxon>
        <taxon>Spermatophyta</taxon>
        <taxon>Magnoliopsida</taxon>
        <taxon>eudicotyledons</taxon>
        <taxon>Gunneridae</taxon>
        <taxon>Pentapetalae</taxon>
        <taxon>rosids</taxon>
        <taxon>fabids</taxon>
        <taxon>Fabales</taxon>
        <taxon>Fabaceae</taxon>
        <taxon>Papilionoideae</taxon>
        <taxon>50 kb inversion clade</taxon>
        <taxon>NPAAA clade</taxon>
        <taxon>indigoferoid/millettioid clade</taxon>
        <taxon>Phaseoleae</taxon>
        <taxon>Mucuna</taxon>
    </lineage>
</organism>
<dbReference type="GO" id="GO:0016740">
    <property type="term" value="F:transferase activity"/>
    <property type="evidence" value="ECO:0007669"/>
    <property type="project" value="UniProtKB-KW"/>
</dbReference>
<accession>A0A371EJE8</accession>
<dbReference type="SUPFAM" id="SSF52096">
    <property type="entry name" value="ClpP/crotonase"/>
    <property type="match status" value="1"/>
</dbReference>
<protein>
    <submittedName>
        <fullName evidence="1">Acetyl-coenzyme A carboxylase carboxyl transferase subunit beta, chloroplastic</fullName>
    </submittedName>
</protein>
<dbReference type="InterPro" id="IPR029045">
    <property type="entry name" value="ClpP/crotonase-like_dom_sf"/>
</dbReference>
<feature type="non-terminal residue" evidence="1">
    <location>
        <position position="1"/>
    </location>
</feature>
<gene>
    <name evidence="1" type="primary">accD</name>
    <name evidence="1" type="ORF">CR513_55072</name>
</gene>
<evidence type="ECO:0000313" key="2">
    <source>
        <dbReference type="Proteomes" id="UP000257109"/>
    </source>
</evidence>
<comment type="caution">
    <text evidence="1">The sequence shown here is derived from an EMBL/GenBank/DDBJ whole genome shotgun (WGS) entry which is preliminary data.</text>
</comment>
<dbReference type="EMBL" id="QJKJ01013553">
    <property type="protein sequence ID" value="RDX66188.1"/>
    <property type="molecule type" value="Genomic_DNA"/>
</dbReference>
<dbReference type="PANTHER" id="PTHR42995">
    <property type="entry name" value="ACETYL-COENZYME A CARBOXYLASE CARBOXYL TRANSFERASE SUBUNIT BETA, CHLOROPLASTIC"/>
    <property type="match status" value="1"/>
</dbReference>
<evidence type="ECO:0000313" key="1">
    <source>
        <dbReference type="EMBL" id="RDX66188.1"/>
    </source>
</evidence>
<proteinExistence type="predicted"/>
<dbReference type="InterPro" id="IPR000438">
    <property type="entry name" value="Acetyl_CoA_COase_Trfase_b_su"/>
</dbReference>
<reference evidence="1" key="1">
    <citation type="submission" date="2018-05" db="EMBL/GenBank/DDBJ databases">
        <title>Draft genome of Mucuna pruriens seed.</title>
        <authorList>
            <person name="Nnadi N.E."/>
            <person name="Vos R."/>
            <person name="Hasami M.H."/>
            <person name="Devisetty U.K."/>
            <person name="Aguiy J.C."/>
        </authorList>
    </citation>
    <scope>NUCLEOTIDE SEQUENCE [LARGE SCALE GENOMIC DNA]</scope>
    <source>
        <strain evidence="1">JCA_2017</strain>
    </source>
</reference>
<dbReference type="PRINTS" id="PR01070">
    <property type="entry name" value="ACCCTRFRASEB"/>
</dbReference>
<dbReference type="GO" id="GO:0006633">
    <property type="term" value="P:fatty acid biosynthetic process"/>
    <property type="evidence" value="ECO:0007669"/>
    <property type="project" value="InterPro"/>
</dbReference>